<dbReference type="Proteomes" id="UP000793456">
    <property type="component" value="Chromosome VI"/>
</dbReference>
<name>A0ACD3RG95_LARCR</name>
<protein>
    <submittedName>
        <fullName evidence="1">Uncharacterized protein</fullName>
    </submittedName>
</protein>
<gene>
    <name evidence="1" type="ORF">E3U43_010691</name>
</gene>
<comment type="caution">
    <text evidence="1">The sequence shown here is derived from an EMBL/GenBank/DDBJ whole genome shotgun (WGS) entry which is preliminary data.</text>
</comment>
<organism evidence="1 2">
    <name type="scientific">Larimichthys crocea</name>
    <name type="common">Large yellow croaker</name>
    <name type="synonym">Pseudosciaena crocea</name>
    <dbReference type="NCBI Taxonomy" id="215358"/>
    <lineage>
        <taxon>Eukaryota</taxon>
        <taxon>Metazoa</taxon>
        <taxon>Chordata</taxon>
        <taxon>Craniata</taxon>
        <taxon>Vertebrata</taxon>
        <taxon>Euteleostomi</taxon>
        <taxon>Actinopterygii</taxon>
        <taxon>Neopterygii</taxon>
        <taxon>Teleostei</taxon>
        <taxon>Neoteleostei</taxon>
        <taxon>Acanthomorphata</taxon>
        <taxon>Eupercaria</taxon>
        <taxon>Sciaenidae</taxon>
        <taxon>Larimichthys</taxon>
    </lineage>
</organism>
<evidence type="ECO:0000313" key="1">
    <source>
        <dbReference type="EMBL" id="TMS18365.1"/>
    </source>
</evidence>
<dbReference type="EMBL" id="CM011679">
    <property type="protein sequence ID" value="TMS18365.1"/>
    <property type="molecule type" value="Genomic_DNA"/>
</dbReference>
<reference evidence="1" key="1">
    <citation type="submission" date="2018-11" db="EMBL/GenBank/DDBJ databases">
        <title>The sequence and de novo assembly of Larimichthys crocea genome using PacBio and Hi-C technologies.</title>
        <authorList>
            <person name="Xu P."/>
            <person name="Chen B."/>
            <person name="Zhou Z."/>
            <person name="Ke Q."/>
            <person name="Wu Y."/>
            <person name="Bai H."/>
            <person name="Pu F."/>
        </authorList>
    </citation>
    <scope>NUCLEOTIDE SEQUENCE</scope>
    <source>
        <tissue evidence="1">Muscle</tissue>
    </source>
</reference>
<proteinExistence type="predicted"/>
<accession>A0ACD3RG95</accession>
<evidence type="ECO:0000313" key="2">
    <source>
        <dbReference type="Proteomes" id="UP000793456"/>
    </source>
</evidence>
<keyword evidence="2" id="KW-1185">Reference proteome</keyword>
<sequence length="100" mass="11436">MITKVEELTKVSKKLHELSDNVLATFAGVENRLDGLPNIKQNAEYFNSLQVNVYPLRAVRVHSVLQTARRLVENSQRKPHFVHPVIFKRKHSPPATIQPT</sequence>